<dbReference type="EMBL" id="OY882859">
    <property type="protein sequence ID" value="CAK6440563.1"/>
    <property type="molecule type" value="Genomic_DNA"/>
</dbReference>
<feature type="compositionally biased region" description="Gly residues" evidence="1">
    <location>
        <begin position="21"/>
        <end position="39"/>
    </location>
</feature>
<name>A0ABN9ZRK7_PIPNA</name>
<accession>A0ABN9ZRK7</accession>
<evidence type="ECO:0000256" key="1">
    <source>
        <dbReference type="SAM" id="MobiDB-lite"/>
    </source>
</evidence>
<evidence type="ECO:0000313" key="2">
    <source>
        <dbReference type="EMBL" id="CAK6440563.1"/>
    </source>
</evidence>
<gene>
    <name evidence="2" type="ORF">MPIPNATIZW_LOCUS8869</name>
</gene>
<organism evidence="2 3">
    <name type="scientific">Pipistrellus nathusii</name>
    <name type="common">Nathusius' pipistrelle</name>
    <dbReference type="NCBI Taxonomy" id="59473"/>
    <lineage>
        <taxon>Eukaryota</taxon>
        <taxon>Metazoa</taxon>
        <taxon>Chordata</taxon>
        <taxon>Craniata</taxon>
        <taxon>Vertebrata</taxon>
        <taxon>Euteleostomi</taxon>
        <taxon>Mammalia</taxon>
        <taxon>Eutheria</taxon>
        <taxon>Laurasiatheria</taxon>
        <taxon>Chiroptera</taxon>
        <taxon>Yangochiroptera</taxon>
        <taxon>Vespertilionidae</taxon>
        <taxon>Pipistrellus</taxon>
    </lineage>
</organism>
<feature type="region of interest" description="Disordered" evidence="1">
    <location>
        <begin position="1"/>
        <end position="48"/>
    </location>
</feature>
<protein>
    <submittedName>
        <fullName evidence="2">Uncharacterized protein</fullName>
    </submittedName>
</protein>
<reference evidence="2" key="1">
    <citation type="submission" date="2023-12" db="EMBL/GenBank/DDBJ databases">
        <authorList>
            <person name="Brown T."/>
        </authorList>
    </citation>
    <scope>NUCLEOTIDE SEQUENCE</scope>
</reference>
<dbReference type="Proteomes" id="UP001314169">
    <property type="component" value="Chromosome 2"/>
</dbReference>
<sequence length="71" mass="6926">MEGRPAPGRRGRGGRPSDGAGQPGSGRGGGRGAAAGGGLPSRDLPRGLPLPLLARSALQGRAPGTMSVLFP</sequence>
<keyword evidence="3" id="KW-1185">Reference proteome</keyword>
<proteinExistence type="predicted"/>
<evidence type="ECO:0000313" key="3">
    <source>
        <dbReference type="Proteomes" id="UP001314169"/>
    </source>
</evidence>